<accession>A0A803PNH3</accession>
<feature type="compositionally biased region" description="Gly residues" evidence="1">
    <location>
        <begin position="75"/>
        <end position="107"/>
    </location>
</feature>
<evidence type="ECO:0000256" key="2">
    <source>
        <dbReference type="SAM" id="SignalP"/>
    </source>
</evidence>
<evidence type="ECO:0000313" key="4">
    <source>
        <dbReference type="Proteomes" id="UP000596661"/>
    </source>
</evidence>
<dbReference type="Gramene" id="evm.model.05.1926">
    <property type="protein sequence ID" value="cds.evm.model.05.1926"/>
    <property type="gene ID" value="evm.TU.05.1926"/>
</dbReference>
<evidence type="ECO:0000313" key="3">
    <source>
        <dbReference type="EnsemblPlants" id="cds.evm.model.05.1926"/>
    </source>
</evidence>
<reference evidence="3" key="1">
    <citation type="submission" date="2018-11" db="EMBL/GenBank/DDBJ databases">
        <authorList>
            <person name="Grassa J C."/>
        </authorList>
    </citation>
    <scope>NUCLEOTIDE SEQUENCE [LARGE SCALE GENOMIC DNA]</scope>
</reference>
<name>A0A803PNH3_CANSA</name>
<gene>
    <name evidence="3" type="primary">LOC133038502</name>
</gene>
<proteinExistence type="predicted"/>
<dbReference type="EnsemblPlants" id="evm.model.05.1926">
    <property type="protein sequence ID" value="cds.evm.model.05.1926"/>
    <property type="gene ID" value="evm.TU.05.1926"/>
</dbReference>
<feature type="chain" id="PRO_5030950185" evidence="2">
    <location>
        <begin position="28"/>
        <end position="127"/>
    </location>
</feature>
<keyword evidence="2" id="KW-0732">Signal</keyword>
<dbReference type="Proteomes" id="UP000596661">
    <property type="component" value="Chromosome 5"/>
</dbReference>
<feature type="region of interest" description="Disordered" evidence="1">
    <location>
        <begin position="29"/>
        <end position="109"/>
    </location>
</feature>
<dbReference type="AlphaFoldDB" id="A0A803PNH3"/>
<keyword evidence="4" id="KW-1185">Reference proteome</keyword>
<evidence type="ECO:0000256" key="1">
    <source>
        <dbReference type="SAM" id="MobiDB-lite"/>
    </source>
</evidence>
<organism evidence="3 4">
    <name type="scientific">Cannabis sativa</name>
    <name type="common">Hemp</name>
    <name type="synonym">Marijuana</name>
    <dbReference type="NCBI Taxonomy" id="3483"/>
    <lineage>
        <taxon>Eukaryota</taxon>
        <taxon>Viridiplantae</taxon>
        <taxon>Streptophyta</taxon>
        <taxon>Embryophyta</taxon>
        <taxon>Tracheophyta</taxon>
        <taxon>Spermatophyta</taxon>
        <taxon>Magnoliopsida</taxon>
        <taxon>eudicotyledons</taxon>
        <taxon>Gunneridae</taxon>
        <taxon>Pentapetalae</taxon>
        <taxon>rosids</taxon>
        <taxon>fabids</taxon>
        <taxon>Rosales</taxon>
        <taxon>Cannabaceae</taxon>
        <taxon>Cannabis</taxon>
    </lineage>
</organism>
<dbReference type="EMBL" id="UZAU01000547">
    <property type="status" value="NOT_ANNOTATED_CDS"/>
    <property type="molecule type" value="Genomic_DNA"/>
</dbReference>
<protein>
    <submittedName>
        <fullName evidence="3">Uncharacterized protein</fullName>
    </submittedName>
</protein>
<feature type="signal peptide" evidence="2">
    <location>
        <begin position="1"/>
        <end position="27"/>
    </location>
</feature>
<reference evidence="3" key="2">
    <citation type="submission" date="2021-03" db="UniProtKB">
        <authorList>
            <consortium name="EnsemblPlants"/>
        </authorList>
    </citation>
    <scope>IDENTIFICATION</scope>
</reference>
<sequence length="127" mass="12855">MSIHSTHRVRSIVVLFVLFGLVFGTNASRAQDYGKTPSGAASFGSGINGATEYGRRSARSTTESVVGQGRSTRGNNGGETGGKGSGTRAEGGGDSTGGDDGGRGSIGRIGYATKDQYAINYRGTGGQ</sequence>